<feature type="compositionally biased region" description="Basic and acidic residues" evidence="1">
    <location>
        <begin position="42"/>
        <end position="57"/>
    </location>
</feature>
<dbReference type="AlphaFoldDB" id="A0A4Z2I9J1"/>
<accession>A0A4Z2I9J1</accession>
<evidence type="ECO:0000313" key="2">
    <source>
        <dbReference type="EMBL" id="TNN74607.1"/>
    </source>
</evidence>
<feature type="compositionally biased region" description="Basic and acidic residues" evidence="1">
    <location>
        <begin position="123"/>
        <end position="132"/>
    </location>
</feature>
<feature type="region of interest" description="Disordered" evidence="1">
    <location>
        <begin position="30"/>
        <end position="161"/>
    </location>
</feature>
<feature type="compositionally biased region" description="Low complexity" evidence="1">
    <location>
        <begin position="141"/>
        <end position="161"/>
    </location>
</feature>
<evidence type="ECO:0000256" key="1">
    <source>
        <dbReference type="SAM" id="MobiDB-lite"/>
    </source>
</evidence>
<feature type="compositionally biased region" description="Basic and acidic residues" evidence="1">
    <location>
        <begin position="86"/>
        <end position="95"/>
    </location>
</feature>
<dbReference type="EMBL" id="SRLO01000112">
    <property type="protein sequence ID" value="TNN74607.1"/>
    <property type="molecule type" value="Genomic_DNA"/>
</dbReference>
<reference evidence="2 3" key="1">
    <citation type="submission" date="2019-03" db="EMBL/GenBank/DDBJ databases">
        <title>First draft genome of Liparis tanakae, snailfish: a comprehensive survey of snailfish specific genes.</title>
        <authorList>
            <person name="Kim W."/>
            <person name="Song I."/>
            <person name="Jeong J.-H."/>
            <person name="Kim D."/>
            <person name="Kim S."/>
            <person name="Ryu S."/>
            <person name="Song J.Y."/>
            <person name="Lee S.K."/>
        </authorList>
    </citation>
    <scope>NUCLEOTIDE SEQUENCE [LARGE SCALE GENOMIC DNA]</scope>
    <source>
        <tissue evidence="2">Muscle</tissue>
    </source>
</reference>
<evidence type="ECO:0000313" key="3">
    <source>
        <dbReference type="Proteomes" id="UP000314294"/>
    </source>
</evidence>
<organism evidence="2 3">
    <name type="scientific">Liparis tanakae</name>
    <name type="common">Tanaka's snailfish</name>
    <dbReference type="NCBI Taxonomy" id="230148"/>
    <lineage>
        <taxon>Eukaryota</taxon>
        <taxon>Metazoa</taxon>
        <taxon>Chordata</taxon>
        <taxon>Craniata</taxon>
        <taxon>Vertebrata</taxon>
        <taxon>Euteleostomi</taxon>
        <taxon>Actinopterygii</taxon>
        <taxon>Neopterygii</taxon>
        <taxon>Teleostei</taxon>
        <taxon>Neoteleostei</taxon>
        <taxon>Acanthomorphata</taxon>
        <taxon>Eupercaria</taxon>
        <taxon>Perciformes</taxon>
        <taxon>Cottioidei</taxon>
        <taxon>Cottales</taxon>
        <taxon>Liparidae</taxon>
        <taxon>Liparis</taxon>
    </lineage>
</organism>
<name>A0A4Z2I9J1_9TELE</name>
<keyword evidence="3" id="KW-1185">Reference proteome</keyword>
<sequence>MKETLAKEQELEVERAVKAKLLEEKAKDERLQREMQNTDNEILERAKKEKKAEEAQERLAQLGRAIEDRQAAQGPGGEAAGALKKAGRDLKEKAAEAQADPGEGAEAEAVKAEPGAPQGNLEKIGDRGEPDLRRRRRALGPREAGGPPEEAGASRGMPGLEPLLEPLLELGGSDLHVALEERLLAGAMVHSRQIKQASEVEGAK</sequence>
<comment type="caution">
    <text evidence="2">The sequence shown here is derived from an EMBL/GenBank/DDBJ whole genome shotgun (WGS) entry which is preliminary data.</text>
</comment>
<proteinExistence type="predicted"/>
<protein>
    <submittedName>
        <fullName evidence="2">Uncharacterized protein</fullName>
    </submittedName>
</protein>
<gene>
    <name evidence="2" type="ORF">EYF80_015154</name>
</gene>
<dbReference type="Proteomes" id="UP000314294">
    <property type="component" value="Unassembled WGS sequence"/>
</dbReference>